<dbReference type="SUPFAM" id="SSF48371">
    <property type="entry name" value="ARM repeat"/>
    <property type="match status" value="1"/>
</dbReference>
<protein>
    <submittedName>
        <fullName evidence="1">Uncharacterized protein</fullName>
    </submittedName>
</protein>
<accession>A0ABR2GT84</accession>
<sequence>MIEKNIEQSNQSKIYMIEEAFTSKLYEPYMSAVYTVYQNGKKSGFEMFSTQCIVRSLYSIFDKDIKAIELPLRDLYYLTKDSNPKCYFVRDLIRPDIYNTFDSYFLKPLSTKKIDGLLPGHSFKIMCKIISNFLMDEEETLLLKFIDNDFRFLTNIFDDYKDDAQKINLRDKVNPEGYICQGCLRIFSALCNRQEIIQKINPQLIAFSCINPLIYSLRNFQNQYMIRTTIMYTYYIVNWSPPEVLPFLFQKDAIDRLILFVDHHDKKKNYISFYSTLILKAFSKLHDPKYTNDLLANYQLFDKNIASLSINTRGPYLSFLFHVAMIDQSYAENFVQSIFIKSIIDTNPSDIKSALQSNYIKPSIFIKYMTSLFFRFPSTRNDIILLFKSDNIIYLFVLSLPSQNDAAIYNVTGCIDFILNSINTNSEYGPMFSQQLNDKSDDIIEELQSFVDDQSGMSQQNYDCSTCILQKIKSILNIC</sequence>
<dbReference type="InterPro" id="IPR016024">
    <property type="entry name" value="ARM-type_fold"/>
</dbReference>
<dbReference type="EMBL" id="JAPFFF010000063">
    <property type="protein sequence ID" value="KAK8836871.1"/>
    <property type="molecule type" value="Genomic_DNA"/>
</dbReference>
<comment type="caution">
    <text evidence="1">The sequence shown here is derived from an EMBL/GenBank/DDBJ whole genome shotgun (WGS) entry which is preliminary data.</text>
</comment>
<organism evidence="1 2">
    <name type="scientific">Tritrichomonas musculus</name>
    <dbReference type="NCBI Taxonomy" id="1915356"/>
    <lineage>
        <taxon>Eukaryota</taxon>
        <taxon>Metamonada</taxon>
        <taxon>Parabasalia</taxon>
        <taxon>Tritrichomonadida</taxon>
        <taxon>Tritrichomonadidae</taxon>
        <taxon>Tritrichomonas</taxon>
    </lineage>
</organism>
<evidence type="ECO:0000313" key="1">
    <source>
        <dbReference type="EMBL" id="KAK8836871.1"/>
    </source>
</evidence>
<reference evidence="1 2" key="1">
    <citation type="submission" date="2024-04" db="EMBL/GenBank/DDBJ databases">
        <title>Tritrichomonas musculus Genome.</title>
        <authorList>
            <person name="Alves-Ferreira E."/>
            <person name="Grigg M."/>
            <person name="Lorenzi H."/>
            <person name="Galac M."/>
        </authorList>
    </citation>
    <scope>NUCLEOTIDE SEQUENCE [LARGE SCALE GENOMIC DNA]</scope>
    <source>
        <strain evidence="1 2">EAF2021</strain>
    </source>
</reference>
<gene>
    <name evidence="1" type="ORF">M9Y10_037397</name>
</gene>
<name>A0ABR2GT84_9EUKA</name>
<dbReference type="Proteomes" id="UP001470230">
    <property type="component" value="Unassembled WGS sequence"/>
</dbReference>
<proteinExistence type="predicted"/>
<keyword evidence="2" id="KW-1185">Reference proteome</keyword>
<evidence type="ECO:0000313" key="2">
    <source>
        <dbReference type="Proteomes" id="UP001470230"/>
    </source>
</evidence>